<dbReference type="Pfam" id="PF08279">
    <property type="entry name" value="HTH_11"/>
    <property type="match status" value="1"/>
</dbReference>
<reference evidence="3 4" key="2">
    <citation type="submission" date="2012-06" db="EMBL/GenBank/DDBJ databases">
        <authorList>
            <person name="Fiebig A."/>
        </authorList>
    </citation>
    <scope>NUCLEOTIDE SEQUENCE [LARGE SCALE GENOMIC DNA]</scope>
    <source>
        <strain evidence="3 4">DFL-43</strain>
    </source>
</reference>
<dbReference type="Proteomes" id="UP000004291">
    <property type="component" value="Chromosome"/>
</dbReference>
<reference evidence="3 4" key="1">
    <citation type="submission" date="2007-10" db="EMBL/GenBank/DDBJ databases">
        <authorList>
            <person name="Wagner-Dobler I."/>
            <person name="Ferriera S."/>
            <person name="Johnson J."/>
            <person name="Kravitz S."/>
            <person name="Beeson K."/>
            <person name="Sutton G."/>
            <person name="Rogers Y.-H."/>
            <person name="Friedman R."/>
            <person name="Frazier M."/>
            <person name="Venter J.C."/>
        </authorList>
    </citation>
    <scope>NUCLEOTIDE SEQUENCE [LARGE SCALE GENOMIC DNA]</scope>
    <source>
        <strain evidence="3 4">DFL-43</strain>
    </source>
</reference>
<protein>
    <submittedName>
        <fullName evidence="3">Putative transcriptional regulator</fullName>
    </submittedName>
</protein>
<dbReference type="InterPro" id="IPR013196">
    <property type="entry name" value="HTH_11"/>
</dbReference>
<feature type="domain" description="WYL" evidence="2">
    <location>
        <begin position="226"/>
        <end position="292"/>
    </location>
</feature>
<feature type="domain" description="Helix-turn-helix type 11" evidence="1">
    <location>
        <begin position="94"/>
        <end position="147"/>
    </location>
</feature>
<keyword evidence="4" id="KW-1185">Reference proteome</keyword>
<dbReference type="SUPFAM" id="SSF46785">
    <property type="entry name" value="Winged helix' DNA-binding domain"/>
    <property type="match status" value="1"/>
</dbReference>
<dbReference type="Gene3D" id="1.10.10.10">
    <property type="entry name" value="Winged helix-like DNA-binding domain superfamily/Winged helix DNA-binding domain"/>
    <property type="match status" value="1"/>
</dbReference>
<evidence type="ECO:0000313" key="3">
    <source>
        <dbReference type="EMBL" id="EDQ32946.2"/>
    </source>
</evidence>
<evidence type="ECO:0000259" key="2">
    <source>
        <dbReference type="Pfam" id="PF13280"/>
    </source>
</evidence>
<proteinExistence type="predicted"/>
<evidence type="ECO:0000313" key="4">
    <source>
        <dbReference type="Proteomes" id="UP000004291"/>
    </source>
</evidence>
<dbReference type="PROSITE" id="PS52050">
    <property type="entry name" value="WYL"/>
    <property type="match status" value="1"/>
</dbReference>
<accession>A9D9I1</accession>
<comment type="caution">
    <text evidence="3">The sequence shown here is derived from an EMBL/GenBank/DDBJ whole genome shotgun (WGS) entry which is preliminary data.</text>
</comment>
<dbReference type="InterPro" id="IPR026881">
    <property type="entry name" value="WYL_dom"/>
</dbReference>
<organism evidence="3 4">
    <name type="scientific">Hoeflea phototrophica (strain DSM 17068 / NCIMB 14078 / DFL-43)</name>
    <dbReference type="NCBI Taxonomy" id="411684"/>
    <lineage>
        <taxon>Bacteria</taxon>
        <taxon>Pseudomonadati</taxon>
        <taxon>Pseudomonadota</taxon>
        <taxon>Alphaproteobacteria</taxon>
        <taxon>Hyphomicrobiales</taxon>
        <taxon>Rhizobiaceae</taxon>
        <taxon>Hoeflea</taxon>
    </lineage>
</organism>
<dbReference type="InterPro" id="IPR051534">
    <property type="entry name" value="CBASS_pafABC_assoc_protein"/>
</dbReference>
<dbReference type="PANTHER" id="PTHR34580">
    <property type="match status" value="1"/>
</dbReference>
<dbReference type="HOGENOM" id="CLU_041141_7_1_5"/>
<dbReference type="InterPro" id="IPR036390">
    <property type="entry name" value="WH_DNA-bd_sf"/>
</dbReference>
<dbReference type="AlphaFoldDB" id="A9D9I1"/>
<dbReference type="EMBL" id="ABIA03000002">
    <property type="protein sequence ID" value="EDQ32946.2"/>
    <property type="molecule type" value="Genomic_DNA"/>
</dbReference>
<dbReference type="eggNOG" id="COG2378">
    <property type="taxonomic scope" value="Bacteria"/>
</dbReference>
<gene>
    <name evidence="3" type="ORF">HPDFL43_08354</name>
</gene>
<name>A9D9I1_HOEPD</name>
<dbReference type="STRING" id="411684.HPDFL43_08354"/>
<evidence type="ECO:0000259" key="1">
    <source>
        <dbReference type="Pfam" id="PF08279"/>
    </source>
</evidence>
<dbReference type="PANTHER" id="PTHR34580:SF3">
    <property type="entry name" value="PROTEIN PAFB"/>
    <property type="match status" value="1"/>
</dbReference>
<dbReference type="Pfam" id="PF13280">
    <property type="entry name" value="WYL"/>
    <property type="match status" value="1"/>
</dbReference>
<sequence>MSNSRKRTLAALPKYGKVGSLQSFAAGDTKVRSGPKAATCPCTIVVYDESLCRRRPILLPLENFLPILPHSGSSRVTLAHRHPVPEPDLSRAARLLDLLQVFRRYKHPVSGAALADELGVSLRTIYRDIEALKAQGAAIDGEAGVGFVLKPGFMLPPLMFSEDEIEALVLGSRWVAERTDQPLGAAARNALTKIAAVLPPDLKAGLDESTLIVGPGAPLAAGESELPAIRDAIRRQRKLTISYADVNGNCTDRVIWPVALAFFDQARVIVAWCELRNDFRHFRADRILGLKVEANGYPQRRAVLMKQWQEKEGAHLRKRRE</sequence>
<dbReference type="InterPro" id="IPR036388">
    <property type="entry name" value="WH-like_DNA-bd_sf"/>
</dbReference>